<dbReference type="EMBL" id="CACRYJ010000028">
    <property type="protein sequence ID" value="VZO36887.1"/>
    <property type="molecule type" value="Genomic_DNA"/>
</dbReference>
<dbReference type="AlphaFoldDB" id="A0A7M4DIS4"/>
<dbReference type="InterPro" id="IPR007061">
    <property type="entry name" value="MST-like"/>
</dbReference>
<dbReference type="Pfam" id="PF04978">
    <property type="entry name" value="MST"/>
    <property type="match status" value="1"/>
</dbReference>
<dbReference type="SUPFAM" id="SSF109854">
    <property type="entry name" value="DinB/YfiT-like putative metalloenzymes"/>
    <property type="match status" value="1"/>
</dbReference>
<sequence>MDDLKEILAHYLDGQNDALLWKLEGLGEYDLRRPLTPSGTNLLGLVKHVSGVEADYLGSVFALPFPDPQPWMAEDAEANADMWATPQESTASILDIFARVRAHGAATIAALDLEAPGVVPWWGEHGQVTLGRILVHVATEVARHAGHADIVREQIDGAAGLRDGVSNLPEEGNQVWWSTYKARVEAAAQEAAAHEEAAQ</sequence>
<dbReference type="Gene3D" id="1.20.120.450">
    <property type="entry name" value="dinb family like domain"/>
    <property type="match status" value="1"/>
</dbReference>
<name>A0A7M4DIS4_9MICO</name>
<accession>A0A7M4DIS4</accession>
<gene>
    <name evidence="1" type="ORF">HALOF300_02027</name>
</gene>
<dbReference type="InterPro" id="IPR034660">
    <property type="entry name" value="DinB/YfiT-like"/>
</dbReference>
<evidence type="ECO:0000313" key="2">
    <source>
        <dbReference type="Proteomes" id="UP000419743"/>
    </source>
</evidence>
<comment type="caution">
    <text evidence="1">The sequence shown here is derived from an EMBL/GenBank/DDBJ whole genome shotgun (WGS) entry which is preliminary data.</text>
</comment>
<protein>
    <submittedName>
        <fullName evidence="1">DinB superfamily protein</fullName>
    </submittedName>
</protein>
<dbReference type="RefSeq" id="WP_156740828.1">
    <property type="nucleotide sequence ID" value="NZ_CACRYJ010000028.1"/>
</dbReference>
<proteinExistence type="predicted"/>
<dbReference type="Proteomes" id="UP000419743">
    <property type="component" value="Unassembled WGS sequence"/>
</dbReference>
<evidence type="ECO:0000313" key="1">
    <source>
        <dbReference type="EMBL" id="VZO36887.1"/>
    </source>
</evidence>
<keyword evidence="2" id="KW-1185">Reference proteome</keyword>
<organism evidence="1 2">
    <name type="scientific">Occultella aeris</name>
    <dbReference type="NCBI Taxonomy" id="2761496"/>
    <lineage>
        <taxon>Bacteria</taxon>
        <taxon>Bacillati</taxon>
        <taxon>Actinomycetota</taxon>
        <taxon>Actinomycetes</taxon>
        <taxon>Micrococcales</taxon>
        <taxon>Ruaniaceae</taxon>
        <taxon>Occultella</taxon>
    </lineage>
</organism>
<reference evidence="1 2" key="1">
    <citation type="submission" date="2019-11" db="EMBL/GenBank/DDBJ databases">
        <authorList>
            <person name="Criscuolo A."/>
        </authorList>
    </citation>
    <scope>NUCLEOTIDE SEQUENCE [LARGE SCALE GENOMIC DNA]</scope>
    <source>
        <strain evidence="1">CIP111667</strain>
    </source>
</reference>